<dbReference type="RefSeq" id="WP_320331267.1">
    <property type="nucleotide sequence ID" value="NZ_JAVRDO010000004.1"/>
</dbReference>
<reference evidence="3" key="1">
    <citation type="submission" date="2023-07" db="EMBL/GenBank/DDBJ databases">
        <authorList>
            <person name="de Witt J."/>
        </authorList>
    </citation>
    <scope>NUCLEOTIDE SEQUENCE [LARGE SCALE GENOMIC DNA]</scope>
    <source>
        <strain evidence="3">FZJ</strain>
    </source>
</reference>
<dbReference type="PANTHER" id="PTHR12526">
    <property type="entry name" value="GLYCOSYLTRANSFERASE"/>
    <property type="match status" value="1"/>
</dbReference>
<accession>A0ABU5BXM2</accession>
<organism evidence="2 3">
    <name type="scientific">Halopseudomonas formosensis</name>
    <dbReference type="NCBI Taxonomy" id="1002526"/>
    <lineage>
        <taxon>Bacteria</taxon>
        <taxon>Pseudomonadati</taxon>
        <taxon>Pseudomonadota</taxon>
        <taxon>Gammaproteobacteria</taxon>
        <taxon>Pseudomonadales</taxon>
        <taxon>Pseudomonadaceae</taxon>
        <taxon>Halopseudomonas</taxon>
    </lineage>
</organism>
<feature type="domain" description="Glycosyl transferase family 1" evidence="1">
    <location>
        <begin position="183"/>
        <end position="331"/>
    </location>
</feature>
<evidence type="ECO:0000259" key="1">
    <source>
        <dbReference type="Pfam" id="PF00534"/>
    </source>
</evidence>
<dbReference type="InterPro" id="IPR001296">
    <property type="entry name" value="Glyco_trans_1"/>
</dbReference>
<keyword evidence="2" id="KW-0328">Glycosyltransferase</keyword>
<dbReference type="Gene3D" id="3.40.50.2000">
    <property type="entry name" value="Glycogen Phosphorylase B"/>
    <property type="match status" value="2"/>
</dbReference>
<proteinExistence type="predicted"/>
<keyword evidence="3" id="KW-1185">Reference proteome</keyword>
<evidence type="ECO:0000313" key="3">
    <source>
        <dbReference type="Proteomes" id="UP001281217"/>
    </source>
</evidence>
<dbReference type="EC" id="2.4.-.-" evidence="2"/>
<protein>
    <submittedName>
        <fullName evidence="2">Glycosyltransferase</fullName>
        <ecNumber evidence="2">2.4.-.-</ecNumber>
    </submittedName>
</protein>
<sequence>MVSLNIIINSLGRGGAEKSAIALAKDLAKAGVECTVFYIEHEDTCVETNEVKICFLGLIKGKSTPVRLVNYLYAFFQLVLMKRFSDPGAAYLSFLMYSNVINSLSSNSPLLSRTFASERSLILDRVSPSFMGRWLATNYIKVLRRVKKVFAISRPVQDSLSCSGLDNVVVVNNPYYGRASVNSYNVQKNSLDILLVGRLEKIKNFEYVIQQFPRLASFCDSIQVFGDGGQMFSLKRSARETGFGEFITFWGFVDDPYALVKDKKPVTVVSSLSESFGNVVVESLYHGIPVVVSASAKGAVEIVCDGRFGMVYDDNKTSSSLVECLKVLSDPCNYDTYSRLARTRSSDFSRGAWAHKYYRTLFED</sequence>
<gene>
    <name evidence="2" type="ORF">RED13_001962</name>
</gene>
<dbReference type="SUPFAM" id="SSF53756">
    <property type="entry name" value="UDP-Glycosyltransferase/glycogen phosphorylase"/>
    <property type="match status" value="1"/>
</dbReference>
<keyword evidence="2" id="KW-0808">Transferase</keyword>
<comment type="caution">
    <text evidence="2">The sequence shown here is derived from an EMBL/GenBank/DDBJ whole genome shotgun (WGS) entry which is preliminary data.</text>
</comment>
<dbReference type="EMBL" id="JAVRDO010000004">
    <property type="protein sequence ID" value="MDX9687531.1"/>
    <property type="molecule type" value="Genomic_DNA"/>
</dbReference>
<dbReference type="PANTHER" id="PTHR12526:SF630">
    <property type="entry name" value="GLYCOSYLTRANSFERASE"/>
    <property type="match status" value="1"/>
</dbReference>
<dbReference type="GO" id="GO:0016757">
    <property type="term" value="F:glycosyltransferase activity"/>
    <property type="evidence" value="ECO:0007669"/>
    <property type="project" value="UniProtKB-KW"/>
</dbReference>
<dbReference type="Pfam" id="PF00534">
    <property type="entry name" value="Glycos_transf_1"/>
    <property type="match status" value="1"/>
</dbReference>
<name>A0ABU5BXM2_9GAMM</name>
<evidence type="ECO:0000313" key="2">
    <source>
        <dbReference type="EMBL" id="MDX9687531.1"/>
    </source>
</evidence>
<dbReference type="Proteomes" id="UP001281217">
    <property type="component" value="Unassembled WGS sequence"/>
</dbReference>